<dbReference type="Proteomes" id="UP000002852">
    <property type="component" value="Unassembled WGS sequence"/>
</dbReference>
<reference evidence="1" key="4">
    <citation type="submission" date="2025-09" db="UniProtKB">
        <authorList>
            <consortium name="Ensembl"/>
        </authorList>
    </citation>
    <scope>IDENTIFICATION</scope>
    <source>
        <strain evidence="1">JP 163 A</strain>
    </source>
</reference>
<reference evidence="2" key="2">
    <citation type="journal article" date="2013" name="Nat. Genet.">
        <title>The genome of the platyfish, Xiphophorus maculatus, provides insights into evolutionary adaptation and several complex traits.</title>
        <authorList>
            <person name="Schartl M."/>
            <person name="Walter R.B."/>
            <person name="Shen Y."/>
            <person name="Garcia T."/>
            <person name="Catchen J."/>
            <person name="Amores A."/>
            <person name="Braasch I."/>
            <person name="Chalopin D."/>
            <person name="Volff J.N."/>
            <person name="Lesch K.P."/>
            <person name="Bisazza A."/>
            <person name="Minx P."/>
            <person name="Hillier L."/>
            <person name="Wilson R.K."/>
            <person name="Fuerstenberg S."/>
            <person name="Boore J."/>
            <person name="Searle S."/>
            <person name="Postlethwait J.H."/>
            <person name="Warren W.C."/>
        </authorList>
    </citation>
    <scope>NUCLEOTIDE SEQUENCE [LARGE SCALE GENOMIC DNA]</scope>
    <source>
        <strain evidence="2">JP 163 A</strain>
    </source>
</reference>
<evidence type="ECO:0000313" key="2">
    <source>
        <dbReference type="Proteomes" id="UP000002852"/>
    </source>
</evidence>
<evidence type="ECO:0000313" key="1">
    <source>
        <dbReference type="Ensembl" id="ENSXMAP00000028637.1"/>
    </source>
</evidence>
<protein>
    <submittedName>
        <fullName evidence="1">Uncharacterized protein</fullName>
    </submittedName>
</protein>
<organism evidence="1 2">
    <name type="scientific">Xiphophorus maculatus</name>
    <name type="common">Southern platyfish</name>
    <name type="synonym">Platypoecilus maculatus</name>
    <dbReference type="NCBI Taxonomy" id="8083"/>
    <lineage>
        <taxon>Eukaryota</taxon>
        <taxon>Metazoa</taxon>
        <taxon>Chordata</taxon>
        <taxon>Craniata</taxon>
        <taxon>Vertebrata</taxon>
        <taxon>Euteleostomi</taxon>
        <taxon>Actinopterygii</taxon>
        <taxon>Neopterygii</taxon>
        <taxon>Teleostei</taxon>
        <taxon>Neoteleostei</taxon>
        <taxon>Acanthomorphata</taxon>
        <taxon>Ovalentaria</taxon>
        <taxon>Atherinomorphae</taxon>
        <taxon>Cyprinodontiformes</taxon>
        <taxon>Poeciliidae</taxon>
        <taxon>Poeciliinae</taxon>
        <taxon>Xiphophorus</taxon>
    </lineage>
</organism>
<name>A0A3B5QCJ3_XIPMA</name>
<dbReference type="InParanoid" id="A0A3B5QCJ3"/>
<accession>A0A3B5QCJ3</accession>
<dbReference type="Ensembl" id="ENSXMAT00000024655.1">
    <property type="protein sequence ID" value="ENSXMAP00000028637.1"/>
    <property type="gene ID" value="ENSXMAG00000029398.1"/>
</dbReference>
<dbReference type="AlphaFoldDB" id="A0A3B5QCJ3"/>
<proteinExistence type="predicted"/>
<keyword evidence="2" id="KW-1185">Reference proteome</keyword>
<reference evidence="2" key="1">
    <citation type="submission" date="2012-01" db="EMBL/GenBank/DDBJ databases">
        <authorList>
            <person name="Walter R."/>
            <person name="Schartl M."/>
            <person name="Warren W."/>
        </authorList>
    </citation>
    <scope>NUCLEOTIDE SEQUENCE [LARGE SCALE GENOMIC DNA]</scope>
    <source>
        <strain evidence="2">JP 163 A</strain>
    </source>
</reference>
<reference evidence="1" key="3">
    <citation type="submission" date="2025-08" db="UniProtKB">
        <authorList>
            <consortium name="Ensembl"/>
        </authorList>
    </citation>
    <scope>IDENTIFICATION</scope>
    <source>
        <strain evidence="1">JP 163 A</strain>
    </source>
</reference>
<sequence length="89" mass="10018">MGRTSKGLNTFYRHRTKITLRLISSARLLRLGDSLVLQRENVSKHALKYVLKWIKQTAIKIFGELSPPLKICGLSLKASSAAESPPLWN</sequence>